<dbReference type="Gene3D" id="2.120.10.30">
    <property type="entry name" value="TolB, C-terminal domain"/>
    <property type="match status" value="1"/>
</dbReference>
<dbReference type="AlphaFoldDB" id="A0A9P0CKU1"/>
<dbReference type="PANTHER" id="PTHR10009">
    <property type="entry name" value="PROTEIN YELLOW-RELATED"/>
    <property type="match status" value="1"/>
</dbReference>
<feature type="compositionally biased region" description="Polar residues" evidence="5">
    <location>
        <begin position="449"/>
        <end position="463"/>
    </location>
</feature>
<evidence type="ECO:0000256" key="5">
    <source>
        <dbReference type="SAM" id="MobiDB-lite"/>
    </source>
</evidence>
<gene>
    <name evidence="8" type="ORF">PSYICH_LOCUS5185</name>
</gene>
<keyword evidence="4 7" id="KW-0732">Signal</keyword>
<dbReference type="OrthoDB" id="9977471at2759"/>
<evidence type="ECO:0000256" key="3">
    <source>
        <dbReference type="ARBA" id="ARBA00022525"/>
    </source>
</evidence>
<evidence type="ECO:0000256" key="2">
    <source>
        <dbReference type="ARBA" id="ARBA00009127"/>
    </source>
</evidence>
<protein>
    <submittedName>
        <fullName evidence="8">Uncharacterized protein</fullName>
    </submittedName>
</protein>
<dbReference type="InterPro" id="IPR017996">
    <property type="entry name" value="MRJP/yellow-related"/>
</dbReference>
<dbReference type="EMBL" id="OV651828">
    <property type="protein sequence ID" value="CAH1104024.1"/>
    <property type="molecule type" value="Genomic_DNA"/>
</dbReference>
<name>A0A9P0CKU1_9CUCU</name>
<evidence type="ECO:0000256" key="7">
    <source>
        <dbReference type="SAM" id="SignalP"/>
    </source>
</evidence>
<evidence type="ECO:0000256" key="4">
    <source>
        <dbReference type="ARBA" id="ARBA00022729"/>
    </source>
</evidence>
<evidence type="ECO:0000256" key="1">
    <source>
        <dbReference type="ARBA" id="ARBA00004613"/>
    </source>
</evidence>
<evidence type="ECO:0000313" key="9">
    <source>
        <dbReference type="Proteomes" id="UP001153636"/>
    </source>
</evidence>
<feature type="compositionally biased region" description="Polar residues" evidence="5">
    <location>
        <begin position="539"/>
        <end position="549"/>
    </location>
</feature>
<keyword evidence="6" id="KW-0472">Membrane</keyword>
<dbReference type="PANTHER" id="PTHR10009:SF18">
    <property type="entry name" value="PROTEIN YELLOW-LIKE PROTEIN"/>
    <property type="match status" value="1"/>
</dbReference>
<evidence type="ECO:0000256" key="6">
    <source>
        <dbReference type="SAM" id="Phobius"/>
    </source>
</evidence>
<keyword evidence="6" id="KW-0812">Transmembrane</keyword>
<keyword evidence="9" id="KW-1185">Reference proteome</keyword>
<organism evidence="8 9">
    <name type="scientific">Psylliodes chrysocephalus</name>
    <dbReference type="NCBI Taxonomy" id="3402493"/>
    <lineage>
        <taxon>Eukaryota</taxon>
        <taxon>Metazoa</taxon>
        <taxon>Ecdysozoa</taxon>
        <taxon>Arthropoda</taxon>
        <taxon>Hexapoda</taxon>
        <taxon>Insecta</taxon>
        <taxon>Pterygota</taxon>
        <taxon>Neoptera</taxon>
        <taxon>Endopterygota</taxon>
        <taxon>Coleoptera</taxon>
        <taxon>Polyphaga</taxon>
        <taxon>Cucujiformia</taxon>
        <taxon>Chrysomeloidea</taxon>
        <taxon>Chrysomelidae</taxon>
        <taxon>Galerucinae</taxon>
        <taxon>Alticini</taxon>
        <taxon>Psylliodes</taxon>
    </lineage>
</organism>
<keyword evidence="3" id="KW-0964">Secreted</keyword>
<dbReference type="PRINTS" id="PR01366">
    <property type="entry name" value="ROYALJELLY"/>
</dbReference>
<dbReference type="SUPFAM" id="SSF101898">
    <property type="entry name" value="NHL repeat"/>
    <property type="match status" value="1"/>
</dbReference>
<feature type="transmembrane region" description="Helical" evidence="6">
    <location>
        <begin position="556"/>
        <end position="576"/>
    </location>
</feature>
<evidence type="ECO:0000313" key="8">
    <source>
        <dbReference type="EMBL" id="CAH1104024.1"/>
    </source>
</evidence>
<dbReference type="Proteomes" id="UP001153636">
    <property type="component" value="Chromosome 16"/>
</dbReference>
<proteinExistence type="inferred from homology"/>
<dbReference type="Pfam" id="PF03022">
    <property type="entry name" value="MRJP"/>
    <property type="match status" value="1"/>
</dbReference>
<dbReference type="InterPro" id="IPR011042">
    <property type="entry name" value="6-blade_b-propeller_TolB-like"/>
</dbReference>
<feature type="signal peptide" evidence="7">
    <location>
        <begin position="1"/>
        <end position="18"/>
    </location>
</feature>
<comment type="similarity">
    <text evidence="2">Belongs to the major royal jelly protein family.</text>
</comment>
<reference evidence="8" key="1">
    <citation type="submission" date="2022-01" db="EMBL/GenBank/DDBJ databases">
        <authorList>
            <person name="King R."/>
        </authorList>
    </citation>
    <scope>NUCLEOTIDE SEQUENCE</scope>
</reference>
<feature type="region of interest" description="Disordered" evidence="5">
    <location>
        <begin position="421"/>
        <end position="549"/>
    </location>
</feature>
<keyword evidence="6" id="KW-1133">Transmembrane helix</keyword>
<comment type="subcellular location">
    <subcellularLocation>
        <location evidence="1">Secreted</location>
    </subcellularLocation>
</comment>
<accession>A0A9P0CKU1</accession>
<feature type="chain" id="PRO_5040265519" evidence="7">
    <location>
        <begin position="19"/>
        <end position="580"/>
    </location>
</feature>
<dbReference type="GO" id="GO:0005576">
    <property type="term" value="C:extracellular region"/>
    <property type="evidence" value="ECO:0007669"/>
    <property type="project" value="UniProtKB-SubCell"/>
</dbReference>
<sequence length="580" mass="65441">MYRRYFLLFAMFVASATPEKFKVIREWKFFNFTWPDREFYATAVSRGNYIPEHNIISGLDFYKNYYYLTLPRMKDGVPATLVRIPAGKTNSTSPALEPFPSWEMNKEGDCNALQNVQNIEIDPKGQLWIIDSGRTETLNTPSSRCPPKLIIFDIKKNMTTTAYTFPENVASLNSNYLYDIVIDDTDGGYAYITDNSARDPGIIVFSVKDHHSWKIRHSQTMRADPSAITFKVNGVIINSPLNLAAIALGPKVHASSDRIVVDEDREVFYSPISSLHFYSINTTVLRNEQNGMNNEEYQGNVRDCGIKQSQTSGIIMDNQGVLYYTLLGTNSIAKWNSHTPFESKHRIISKDERFLEWPSAFTFDQNGNITVLVNRLNKFIYDQLNMKEANFRLITSHIGANSYLFNQAYDYSIEPNATKQPTIENKAPQPEILPGSNDPYLVPQPIPARNTNTESSVLTNPVSQPREEPDPNSEFEMKMMLESEIKPEREPKSEPEPKAEPTSEPQPEPTTEPVAEPEPTAEPEPEPSNHAQHKHIDHNTSTAVPASSGTASNSNLFVIIFSAIVGVIIFVCGYLFGSYS</sequence>
<feature type="compositionally biased region" description="Basic and acidic residues" evidence="5">
    <location>
        <begin position="465"/>
        <end position="501"/>
    </location>
</feature>
<dbReference type="FunFam" id="2.120.10.30:FF:000045">
    <property type="entry name" value="Blast:Protein yellow"/>
    <property type="match status" value="1"/>
</dbReference>